<dbReference type="Proteomes" id="UP000033058">
    <property type="component" value="Chromosome"/>
</dbReference>
<sequence>MNSSSFNSGSGTDYDKQWAFEVAYFIQHIGTTLQNLGNFLNTGDYVEARVLAAEMKQRAEYEKTLQPDFRTSDYFVQARRLFNSFLDECVNFAELLRVTTIQEETGCEELQDKPEQIRNSIDRLNLLKEMLTDELHLKGWY</sequence>
<dbReference type="RefSeq" id="WP_011032697.1">
    <property type="nucleotide sequence ID" value="NZ_CP009509.1"/>
</dbReference>
<gene>
    <name evidence="1" type="ORF">MSMAW_0576</name>
</gene>
<organism evidence="1 2">
    <name type="scientific">Methanosarcina mazei WWM610</name>
    <dbReference type="NCBI Taxonomy" id="1434117"/>
    <lineage>
        <taxon>Archaea</taxon>
        <taxon>Methanobacteriati</taxon>
        <taxon>Methanobacteriota</taxon>
        <taxon>Stenosarchaea group</taxon>
        <taxon>Methanomicrobia</taxon>
        <taxon>Methanosarcinales</taxon>
        <taxon>Methanosarcinaceae</taxon>
        <taxon>Methanosarcina</taxon>
    </lineage>
</organism>
<dbReference type="HOGENOM" id="CLU_1811483_0_0_2"/>
<evidence type="ECO:0000313" key="1">
    <source>
        <dbReference type="EMBL" id="AKB39567.1"/>
    </source>
</evidence>
<accession>A0A0E3PVR3</accession>
<name>A0A0E3PVR3_METMZ</name>
<dbReference type="AlphaFoldDB" id="A0A0E3PVR3"/>
<protein>
    <submittedName>
        <fullName evidence="1">Uncharacterized protein</fullName>
    </submittedName>
</protein>
<dbReference type="PATRIC" id="fig|1434117.4.peg.706"/>
<proteinExistence type="predicted"/>
<dbReference type="GeneID" id="24850196"/>
<reference evidence="1 2" key="1">
    <citation type="submission" date="2014-07" db="EMBL/GenBank/DDBJ databases">
        <title>Methanogenic archaea and the global carbon cycle.</title>
        <authorList>
            <person name="Henriksen J.R."/>
            <person name="Luke J."/>
            <person name="Reinhart S."/>
            <person name="Benedict M.N."/>
            <person name="Youngblut N.D."/>
            <person name="Metcalf M.E."/>
            <person name="Whitaker R.J."/>
            <person name="Metcalf W.W."/>
        </authorList>
    </citation>
    <scope>NUCLEOTIDE SEQUENCE [LARGE SCALE GENOMIC DNA]</scope>
    <source>
        <strain evidence="1 2">WWM610</strain>
    </source>
</reference>
<evidence type="ECO:0000313" key="2">
    <source>
        <dbReference type="Proteomes" id="UP000033058"/>
    </source>
</evidence>
<dbReference type="EMBL" id="CP009509">
    <property type="protein sequence ID" value="AKB39567.1"/>
    <property type="molecule type" value="Genomic_DNA"/>
</dbReference>